<dbReference type="PANTHER" id="PTHR24058">
    <property type="entry name" value="DUAL SPECIFICITY PROTEIN KINASE"/>
    <property type="match status" value="1"/>
</dbReference>
<dbReference type="GO" id="GO:0005737">
    <property type="term" value="C:cytoplasm"/>
    <property type="evidence" value="ECO:0007669"/>
    <property type="project" value="TreeGrafter"/>
</dbReference>
<gene>
    <name evidence="8" type="ORF">ANOM_002342</name>
</gene>
<protein>
    <submittedName>
        <fullName evidence="8">Protein kinase</fullName>
    </submittedName>
</protein>
<keyword evidence="6" id="KW-0067">ATP-binding</keyword>
<organism evidence="8 9">
    <name type="scientific">Aspergillus nomiae NRRL (strain ATCC 15546 / NRRL 13137 / CBS 260.88 / M93)</name>
    <dbReference type="NCBI Taxonomy" id="1509407"/>
    <lineage>
        <taxon>Eukaryota</taxon>
        <taxon>Fungi</taxon>
        <taxon>Dikarya</taxon>
        <taxon>Ascomycota</taxon>
        <taxon>Pezizomycotina</taxon>
        <taxon>Eurotiomycetes</taxon>
        <taxon>Eurotiomycetidae</taxon>
        <taxon>Eurotiales</taxon>
        <taxon>Aspergillaceae</taxon>
        <taxon>Aspergillus</taxon>
        <taxon>Aspergillus subgen. Circumdati</taxon>
    </lineage>
</organism>
<keyword evidence="5 8" id="KW-0418">Kinase</keyword>
<dbReference type="GO" id="GO:0004674">
    <property type="term" value="F:protein serine/threonine kinase activity"/>
    <property type="evidence" value="ECO:0007669"/>
    <property type="project" value="UniProtKB-KW"/>
</dbReference>
<dbReference type="Proteomes" id="UP000037505">
    <property type="component" value="Unassembled WGS sequence"/>
</dbReference>
<evidence type="ECO:0000256" key="3">
    <source>
        <dbReference type="ARBA" id="ARBA00022679"/>
    </source>
</evidence>
<evidence type="ECO:0000313" key="9">
    <source>
        <dbReference type="Proteomes" id="UP000037505"/>
    </source>
</evidence>
<dbReference type="InterPro" id="IPR000719">
    <property type="entry name" value="Prot_kinase_dom"/>
</dbReference>
<dbReference type="GeneID" id="26804146"/>
<evidence type="ECO:0000256" key="5">
    <source>
        <dbReference type="ARBA" id="ARBA00022777"/>
    </source>
</evidence>
<comment type="caution">
    <text evidence="8">The sequence shown here is derived from an EMBL/GenBank/DDBJ whole genome shotgun (WGS) entry which is preliminary data.</text>
</comment>
<accession>A0A0L1JD74</accession>
<dbReference type="InterPro" id="IPR050494">
    <property type="entry name" value="Ser_Thr_dual-spec_kinase"/>
</dbReference>
<comment type="similarity">
    <text evidence="1">Belongs to the protein kinase superfamily. CMGC Ser/Thr protein kinase family. MNB/DYRK subfamily.</text>
</comment>
<dbReference type="Pfam" id="PF00069">
    <property type="entry name" value="Pkinase"/>
    <property type="match status" value="1"/>
</dbReference>
<dbReference type="AlphaFoldDB" id="A0A0L1JD74"/>
<evidence type="ECO:0000256" key="1">
    <source>
        <dbReference type="ARBA" id="ARBA00008867"/>
    </source>
</evidence>
<dbReference type="GO" id="GO:0005856">
    <property type="term" value="C:cytoskeleton"/>
    <property type="evidence" value="ECO:0007669"/>
    <property type="project" value="TreeGrafter"/>
</dbReference>
<dbReference type="PROSITE" id="PS50011">
    <property type="entry name" value="PROTEIN_KINASE_DOM"/>
    <property type="match status" value="1"/>
</dbReference>
<dbReference type="PANTHER" id="PTHR24058:SF22">
    <property type="entry name" value="DUAL SPECIFICITY TYROSINE-PHOSPHORYLATION-REGULATED KINASE 4"/>
    <property type="match status" value="1"/>
</dbReference>
<dbReference type="RefSeq" id="XP_015410618.1">
    <property type="nucleotide sequence ID" value="XM_015547599.1"/>
</dbReference>
<dbReference type="GO" id="GO:0005524">
    <property type="term" value="F:ATP binding"/>
    <property type="evidence" value="ECO:0007669"/>
    <property type="project" value="UniProtKB-KW"/>
</dbReference>
<dbReference type="InterPro" id="IPR011009">
    <property type="entry name" value="Kinase-like_dom_sf"/>
</dbReference>
<dbReference type="EMBL" id="JNOM01000026">
    <property type="protein sequence ID" value="KNG89695.1"/>
    <property type="molecule type" value="Genomic_DNA"/>
</dbReference>
<proteinExistence type="inferred from homology"/>
<dbReference type="OrthoDB" id="5979581at2759"/>
<keyword evidence="9" id="KW-1185">Reference proteome</keyword>
<reference evidence="8 9" key="1">
    <citation type="submission" date="2014-06" db="EMBL/GenBank/DDBJ databases">
        <title>The Genome of the Aflatoxigenic Filamentous Fungus Aspergillus nomius.</title>
        <authorList>
            <person name="Moore M.G."/>
            <person name="Shannon B.M."/>
            <person name="Brian M.M."/>
        </authorList>
    </citation>
    <scope>NUCLEOTIDE SEQUENCE [LARGE SCALE GENOMIC DNA]</scope>
    <source>
        <strain evidence="8 9">NRRL 13137</strain>
    </source>
</reference>
<evidence type="ECO:0000256" key="6">
    <source>
        <dbReference type="ARBA" id="ARBA00022840"/>
    </source>
</evidence>
<feature type="domain" description="Protein kinase" evidence="7">
    <location>
        <begin position="1"/>
        <end position="137"/>
    </location>
</feature>
<dbReference type="SUPFAM" id="SSF56112">
    <property type="entry name" value="Protein kinase-like (PK-like)"/>
    <property type="match status" value="1"/>
</dbReference>
<dbReference type="Gene3D" id="1.10.510.10">
    <property type="entry name" value="Transferase(Phosphotransferase) domain 1"/>
    <property type="match status" value="1"/>
</dbReference>
<evidence type="ECO:0000256" key="2">
    <source>
        <dbReference type="ARBA" id="ARBA00022527"/>
    </source>
</evidence>
<name>A0A0L1JD74_ASPN3</name>
<evidence type="ECO:0000259" key="7">
    <source>
        <dbReference type="PROSITE" id="PS50011"/>
    </source>
</evidence>
<evidence type="ECO:0000256" key="4">
    <source>
        <dbReference type="ARBA" id="ARBA00022741"/>
    </source>
</evidence>
<keyword evidence="4" id="KW-0547">Nucleotide-binding</keyword>
<sequence>MPGVYRAPEVTLDMEWDCKVDIWSTGTMIWDLVQDTHLFFAKREGQLNDEQHLAEIVSLMGPPPPEFLRRSKRSGQFWDEQGNWKGSIPIPEQSFEMREREFSDIYRKLFLNFLRRVFRWVPEERPSAEELAYDDFLMQRYYRTLKRQRVFIKSRSDMNGFVLYNPDSPTVQTRRTYRTCILVQKR</sequence>
<evidence type="ECO:0000313" key="8">
    <source>
        <dbReference type="EMBL" id="KNG89695.1"/>
    </source>
</evidence>
<dbReference type="STRING" id="1509407.A0A0L1JD74"/>
<keyword evidence="2" id="KW-0723">Serine/threonine-protein kinase</keyword>
<keyword evidence="3" id="KW-0808">Transferase</keyword>